<dbReference type="RefSeq" id="WP_052023085.1">
    <property type="nucleotide sequence ID" value="NZ_AXCW01000196.1"/>
</dbReference>
<dbReference type="InterPro" id="IPR015895">
    <property type="entry name" value="4pyrrol_synth_GluRdtase_N"/>
</dbReference>
<organism evidence="14 15">
    <name type="scientific">Actinotalea ferrariae CF5-4</name>
    <dbReference type="NCBI Taxonomy" id="948458"/>
    <lineage>
        <taxon>Bacteria</taxon>
        <taxon>Bacillati</taxon>
        <taxon>Actinomycetota</taxon>
        <taxon>Actinomycetes</taxon>
        <taxon>Micrococcales</taxon>
        <taxon>Cellulomonadaceae</taxon>
        <taxon>Actinotalea</taxon>
    </lineage>
</organism>
<evidence type="ECO:0000313" key="15">
    <source>
        <dbReference type="Proteomes" id="UP000019753"/>
    </source>
</evidence>
<proteinExistence type="inferred from homology"/>
<evidence type="ECO:0000256" key="5">
    <source>
        <dbReference type="ARBA" id="ARBA00023002"/>
    </source>
</evidence>
<dbReference type="InterPro" id="IPR000343">
    <property type="entry name" value="4pyrrol_synth_GluRdtase"/>
</dbReference>
<feature type="non-terminal residue" evidence="14">
    <location>
        <position position="1"/>
    </location>
</feature>
<feature type="region of interest" description="Disordered" evidence="10">
    <location>
        <begin position="376"/>
        <end position="407"/>
    </location>
</feature>
<dbReference type="InterPro" id="IPR036453">
    <property type="entry name" value="GluRdtase_dimer_dom_sf"/>
</dbReference>
<evidence type="ECO:0000256" key="9">
    <source>
        <dbReference type="PIRSR" id="PIRSR000445-4"/>
    </source>
</evidence>
<reference evidence="14 15" key="1">
    <citation type="submission" date="2014-01" db="EMBL/GenBank/DDBJ databases">
        <title>Actinotalea ferrariae CF5-4.</title>
        <authorList>
            <person name="Chen F."/>
            <person name="Li Y."/>
            <person name="Wang G."/>
        </authorList>
    </citation>
    <scope>NUCLEOTIDE SEQUENCE [LARGE SCALE GENOMIC DNA]</scope>
    <source>
        <strain evidence="14 15">CF5-4</strain>
    </source>
</reference>
<dbReference type="InterPro" id="IPR015896">
    <property type="entry name" value="4pyrrol_synth_GluRdtase_dimer"/>
</dbReference>
<dbReference type="HAMAP" id="MF_00087">
    <property type="entry name" value="Glu_tRNA_reductase"/>
    <property type="match status" value="1"/>
</dbReference>
<dbReference type="GO" id="GO:0019353">
    <property type="term" value="P:protoporphyrinogen IX biosynthetic process from glutamate"/>
    <property type="evidence" value="ECO:0007669"/>
    <property type="project" value="TreeGrafter"/>
</dbReference>
<dbReference type="Pfam" id="PF00745">
    <property type="entry name" value="GlutR_dimer"/>
    <property type="match status" value="1"/>
</dbReference>
<dbReference type="Proteomes" id="UP000019753">
    <property type="component" value="Unassembled WGS sequence"/>
</dbReference>
<comment type="caution">
    <text evidence="14">The sequence shown here is derived from an EMBL/GenBank/DDBJ whole genome shotgun (WGS) entry which is preliminary data.</text>
</comment>
<feature type="binding site" evidence="8">
    <location>
        <begin position="141"/>
        <end position="146"/>
    </location>
    <ligand>
        <name>NADP(+)</name>
        <dbReference type="ChEBI" id="CHEBI:58349"/>
    </ligand>
</feature>
<evidence type="ECO:0000259" key="13">
    <source>
        <dbReference type="Pfam" id="PF05201"/>
    </source>
</evidence>
<dbReference type="PIRSF" id="PIRSF000445">
    <property type="entry name" value="4pyrrol_synth_GluRdtase"/>
    <property type="match status" value="1"/>
</dbReference>
<dbReference type="InterPro" id="IPR036343">
    <property type="entry name" value="GluRdtase_N_sf"/>
</dbReference>
<evidence type="ECO:0000256" key="3">
    <source>
        <dbReference type="ARBA" id="ARBA00012970"/>
    </source>
</evidence>
<dbReference type="AlphaFoldDB" id="A0A021VNH2"/>
<evidence type="ECO:0000256" key="6">
    <source>
        <dbReference type="ARBA" id="ARBA00023244"/>
    </source>
</evidence>
<dbReference type="SUPFAM" id="SSF69075">
    <property type="entry name" value="Glutamyl tRNA-reductase dimerization domain"/>
    <property type="match status" value="1"/>
</dbReference>
<dbReference type="Gene3D" id="3.40.50.720">
    <property type="entry name" value="NAD(P)-binding Rossmann-like Domain"/>
    <property type="match status" value="1"/>
</dbReference>
<dbReference type="InterPro" id="IPR018214">
    <property type="entry name" value="GluRdtase_CS"/>
</dbReference>
<evidence type="ECO:0000256" key="4">
    <source>
        <dbReference type="ARBA" id="ARBA00022857"/>
    </source>
</evidence>
<keyword evidence="4 8" id="KW-0521">NADP</keyword>
<dbReference type="GO" id="GO:0050661">
    <property type="term" value="F:NADP binding"/>
    <property type="evidence" value="ECO:0007669"/>
    <property type="project" value="InterPro"/>
</dbReference>
<feature type="domain" description="Glutamyl-tRNA reductase N-terminal" evidence="13">
    <location>
        <begin position="17"/>
        <end position="108"/>
    </location>
</feature>
<evidence type="ECO:0000256" key="2">
    <source>
        <dbReference type="ARBA" id="ARBA00005916"/>
    </source>
</evidence>
<comment type="similarity">
    <text evidence="2">Belongs to the glutamyl-tRNA reductase family.</text>
</comment>
<dbReference type="InterPro" id="IPR006151">
    <property type="entry name" value="Shikm_DH/Glu-tRNA_Rdtase"/>
</dbReference>
<evidence type="ECO:0000259" key="12">
    <source>
        <dbReference type="Pfam" id="PF01488"/>
    </source>
</evidence>
<name>A0A021VNH2_9CELL</name>
<comment type="pathway">
    <text evidence="1">Porphyrin-containing compound metabolism; protoporphyrin-IX biosynthesis; 5-aminolevulinate from L-glutamyl-tRNA(Glu): step 1/2.</text>
</comment>
<sequence length="407" mass="41408">PAAESLADRAHRAAIADAARDVVAVVARTSGLDATAVTESLQLAVGPAVSRHLFAVGAGLDSMVVGEREVAGQVRRALQTARGLGTTSSTLERLFQSASRASRAVGSGTALGGTGRSVVGVALDLVAQDVDLRQASVLLIGTGSYAGASLTALRTRGARDVAVYSPSGRAHGFATDRGARPVEAGDLPGALAAADVVVSCSGALGPVVDVPMVTAARAADPTGTPRPRVLVDLALTHDVDPAVATVPGVRLVDLATIQAHAPAAVSREVTRGRRIVEEHAAEFEATLAEQTLVPAVVALRRHVEQAMAAELHRVRAGDPEVAAAVERSLRRFAASVLHVPAVRAREHARRGRHDEYREGLEAVFGLQVQAGALTGAGALTAGGPDGLDDAGDPDDDAPHGPPPAASA</sequence>
<feature type="domain" description="Tetrapyrrole biosynthesis glutamyl-tRNA reductase dimerisation" evidence="11">
    <location>
        <begin position="273"/>
        <end position="366"/>
    </location>
</feature>
<dbReference type="InterPro" id="IPR036291">
    <property type="entry name" value="NAD(P)-bd_dom_sf"/>
</dbReference>
<dbReference type="SUPFAM" id="SSF51735">
    <property type="entry name" value="NAD(P)-binding Rossmann-fold domains"/>
    <property type="match status" value="1"/>
</dbReference>
<dbReference type="Pfam" id="PF05201">
    <property type="entry name" value="GlutR_N"/>
    <property type="match status" value="1"/>
</dbReference>
<dbReference type="GO" id="GO:0008883">
    <property type="term" value="F:glutamyl-tRNA reductase activity"/>
    <property type="evidence" value="ECO:0007669"/>
    <property type="project" value="UniProtKB-EC"/>
</dbReference>
<dbReference type="UniPathway" id="UPA00251">
    <property type="reaction ID" value="UER00316"/>
</dbReference>
<dbReference type="PANTHER" id="PTHR43013:SF1">
    <property type="entry name" value="GLUTAMYL-TRNA REDUCTASE"/>
    <property type="match status" value="1"/>
</dbReference>
<dbReference type="EMBL" id="AXCW01000196">
    <property type="protein sequence ID" value="EYR62653.1"/>
    <property type="molecule type" value="Genomic_DNA"/>
</dbReference>
<feature type="domain" description="Quinate/shikimate 5-dehydrogenase/glutamyl-tRNA reductase" evidence="12">
    <location>
        <begin position="128"/>
        <end position="256"/>
    </location>
</feature>
<dbReference type="Pfam" id="PF01488">
    <property type="entry name" value="Shikimate_DH"/>
    <property type="match status" value="1"/>
</dbReference>
<protein>
    <recommendedName>
        <fullName evidence="3">glutamyl-tRNA reductase</fullName>
        <ecNumber evidence="3">1.2.1.70</ecNumber>
    </recommendedName>
</protein>
<keyword evidence="5" id="KW-0560">Oxidoreductase</keyword>
<evidence type="ECO:0000259" key="11">
    <source>
        <dbReference type="Pfam" id="PF00745"/>
    </source>
</evidence>
<evidence type="ECO:0000256" key="10">
    <source>
        <dbReference type="SAM" id="MobiDB-lite"/>
    </source>
</evidence>
<feature type="site" description="Important for activity" evidence="9">
    <location>
        <position position="52"/>
    </location>
</feature>
<evidence type="ECO:0000256" key="1">
    <source>
        <dbReference type="ARBA" id="ARBA00005059"/>
    </source>
</evidence>
<dbReference type="PROSITE" id="PS00747">
    <property type="entry name" value="GLUTR"/>
    <property type="match status" value="1"/>
</dbReference>
<keyword evidence="15" id="KW-1185">Reference proteome</keyword>
<evidence type="ECO:0000256" key="8">
    <source>
        <dbReference type="PIRSR" id="PIRSR000445-3"/>
    </source>
</evidence>
<comment type="catalytic activity">
    <reaction evidence="7">
        <text>(S)-4-amino-5-oxopentanoate + tRNA(Glu) + NADP(+) = L-glutamyl-tRNA(Glu) + NADPH + H(+)</text>
        <dbReference type="Rhea" id="RHEA:12344"/>
        <dbReference type="Rhea" id="RHEA-COMP:9663"/>
        <dbReference type="Rhea" id="RHEA-COMP:9680"/>
        <dbReference type="ChEBI" id="CHEBI:15378"/>
        <dbReference type="ChEBI" id="CHEBI:57501"/>
        <dbReference type="ChEBI" id="CHEBI:57783"/>
        <dbReference type="ChEBI" id="CHEBI:58349"/>
        <dbReference type="ChEBI" id="CHEBI:78442"/>
        <dbReference type="ChEBI" id="CHEBI:78520"/>
        <dbReference type="EC" id="1.2.1.70"/>
    </reaction>
</comment>
<evidence type="ECO:0000313" key="14">
    <source>
        <dbReference type="EMBL" id="EYR62653.1"/>
    </source>
</evidence>
<dbReference type="Gene3D" id="3.30.460.30">
    <property type="entry name" value="Glutamyl-tRNA reductase, N-terminal domain"/>
    <property type="match status" value="1"/>
</dbReference>
<dbReference type="SUPFAM" id="SSF69742">
    <property type="entry name" value="Glutamyl tRNA-reductase catalytic, N-terminal domain"/>
    <property type="match status" value="1"/>
</dbReference>
<dbReference type="PANTHER" id="PTHR43013">
    <property type="entry name" value="GLUTAMYL-TRNA REDUCTASE"/>
    <property type="match status" value="1"/>
</dbReference>
<keyword evidence="6" id="KW-0627">Porphyrin biosynthesis</keyword>
<gene>
    <name evidence="14" type="ORF">N866_06455</name>
</gene>
<feature type="compositionally biased region" description="Acidic residues" evidence="10">
    <location>
        <begin position="386"/>
        <end position="395"/>
    </location>
</feature>
<dbReference type="NCBIfam" id="NF000750">
    <property type="entry name" value="PRK00045.3-4"/>
    <property type="match status" value="1"/>
</dbReference>
<evidence type="ECO:0000256" key="7">
    <source>
        <dbReference type="ARBA" id="ARBA00047464"/>
    </source>
</evidence>
<dbReference type="EC" id="1.2.1.70" evidence="3"/>
<accession>A0A021VNH2</accession>
<dbReference type="OrthoDB" id="110209at2"/>